<keyword evidence="4" id="KW-1133">Transmembrane helix</keyword>
<dbReference type="Gene3D" id="3.30.700.10">
    <property type="entry name" value="Glycoprotein, Type 4 Pilin"/>
    <property type="match status" value="1"/>
</dbReference>
<sequence length="144" mass="15270">MFKNRVKNERGLTLVELLAVIVILGVIAAVAVPSIGNIIQKSKEDGVKADAIAILNAAKLYITEQNVDTTSGAVTITKDDLVDYLEDSGTEWQGNGPTITYNSNNQLTISGSATAGNKTLTFDNATIKDINDDDSGDNNTTIPN</sequence>
<dbReference type="PRINTS" id="PR00813">
    <property type="entry name" value="BCTERIALGSPG"/>
</dbReference>
<keyword evidence="6" id="KW-1185">Reference proteome</keyword>
<gene>
    <name evidence="5" type="ORF">J2S06_002233</name>
</gene>
<dbReference type="Proteomes" id="UP001225646">
    <property type="component" value="Unassembled WGS sequence"/>
</dbReference>
<dbReference type="NCBIfam" id="TIGR02532">
    <property type="entry name" value="IV_pilin_GFxxxE"/>
    <property type="match status" value="1"/>
</dbReference>
<name>A0ABT9VR57_9BACI</name>
<dbReference type="InterPro" id="IPR045584">
    <property type="entry name" value="Pilin-like"/>
</dbReference>
<keyword evidence="4" id="KW-0472">Membrane</keyword>
<feature type="transmembrane region" description="Helical" evidence="4">
    <location>
        <begin position="12"/>
        <end position="32"/>
    </location>
</feature>
<evidence type="ECO:0000256" key="2">
    <source>
        <dbReference type="ARBA" id="ARBA00022481"/>
    </source>
</evidence>
<proteinExistence type="predicted"/>
<comment type="subcellular location">
    <subcellularLocation>
        <location evidence="1">Cell surface</location>
    </subcellularLocation>
</comment>
<evidence type="ECO:0000256" key="3">
    <source>
        <dbReference type="ARBA" id="ARBA00023287"/>
    </source>
</evidence>
<dbReference type="Pfam" id="PF07963">
    <property type="entry name" value="N_methyl"/>
    <property type="match status" value="1"/>
</dbReference>
<protein>
    <submittedName>
        <fullName evidence="5">Type IV pilus assembly protein PilA</fullName>
    </submittedName>
</protein>
<evidence type="ECO:0000313" key="6">
    <source>
        <dbReference type="Proteomes" id="UP001225646"/>
    </source>
</evidence>
<keyword evidence="4" id="KW-0812">Transmembrane</keyword>
<reference evidence="5 6" key="1">
    <citation type="submission" date="2023-07" db="EMBL/GenBank/DDBJ databases">
        <title>Genomic Encyclopedia of Type Strains, Phase IV (KMG-IV): sequencing the most valuable type-strain genomes for metagenomic binning, comparative biology and taxonomic classification.</title>
        <authorList>
            <person name="Goeker M."/>
        </authorList>
    </citation>
    <scope>NUCLEOTIDE SEQUENCE [LARGE SCALE GENOMIC DNA]</scope>
    <source>
        <strain evidence="5 6">DSM 19092</strain>
    </source>
</reference>
<dbReference type="PROSITE" id="PS00409">
    <property type="entry name" value="PROKAR_NTER_METHYL"/>
    <property type="match status" value="1"/>
</dbReference>
<evidence type="ECO:0000256" key="4">
    <source>
        <dbReference type="SAM" id="Phobius"/>
    </source>
</evidence>
<keyword evidence="3" id="KW-0178">Competence</keyword>
<keyword evidence="2" id="KW-0488">Methylation</keyword>
<accession>A0ABT9VR57</accession>
<dbReference type="InterPro" id="IPR000983">
    <property type="entry name" value="Bac_GSPG_pilin"/>
</dbReference>
<dbReference type="RefSeq" id="WP_419152327.1">
    <property type="nucleotide sequence ID" value="NZ_JAUSTR010000010.1"/>
</dbReference>
<organism evidence="5 6">
    <name type="scientific">Aeribacillus alveayuensis</name>
    <dbReference type="NCBI Taxonomy" id="279215"/>
    <lineage>
        <taxon>Bacteria</taxon>
        <taxon>Bacillati</taxon>
        <taxon>Bacillota</taxon>
        <taxon>Bacilli</taxon>
        <taxon>Bacillales</taxon>
        <taxon>Bacillaceae</taxon>
        <taxon>Aeribacillus</taxon>
    </lineage>
</organism>
<evidence type="ECO:0000256" key="1">
    <source>
        <dbReference type="ARBA" id="ARBA00004241"/>
    </source>
</evidence>
<evidence type="ECO:0000313" key="5">
    <source>
        <dbReference type="EMBL" id="MDQ0163155.1"/>
    </source>
</evidence>
<comment type="caution">
    <text evidence="5">The sequence shown here is derived from an EMBL/GenBank/DDBJ whole genome shotgun (WGS) entry which is preliminary data.</text>
</comment>
<dbReference type="InterPro" id="IPR012902">
    <property type="entry name" value="N_methyl_site"/>
</dbReference>
<dbReference type="EMBL" id="JAUSTR010000010">
    <property type="protein sequence ID" value="MDQ0163155.1"/>
    <property type="molecule type" value="Genomic_DNA"/>
</dbReference>
<dbReference type="SUPFAM" id="SSF54523">
    <property type="entry name" value="Pili subunits"/>
    <property type="match status" value="1"/>
</dbReference>